<sequence>ITLVGCHTHPNNAYEEIKTLVNNVYADVKARLKKRDSLSYLFNSLCCLGSLCVDSNDHEPIIMMGDFNASGAYLNKKKQAELDKILNNNDLMWGIDHFSDTTVASKRNAYDRFIFEVKNKERWIVKTRIFEFDKGWKNKKASMLVSDHYPIEIEL</sequence>
<protein>
    <submittedName>
        <fullName evidence="1">9764_t:CDS:1</fullName>
    </submittedName>
</protein>
<dbReference type="GO" id="GO:0004530">
    <property type="term" value="F:deoxyribonuclease I activity"/>
    <property type="evidence" value="ECO:0007669"/>
    <property type="project" value="TreeGrafter"/>
</dbReference>
<gene>
    <name evidence="1" type="ORF">RFULGI_LOCUS19271</name>
</gene>
<feature type="non-terminal residue" evidence="1">
    <location>
        <position position="1"/>
    </location>
</feature>
<evidence type="ECO:0000313" key="1">
    <source>
        <dbReference type="EMBL" id="CAG8816568.1"/>
    </source>
</evidence>
<dbReference type="GO" id="GO:0006308">
    <property type="term" value="P:DNA catabolic process"/>
    <property type="evidence" value="ECO:0007669"/>
    <property type="project" value="TreeGrafter"/>
</dbReference>
<name>A0A9N9P8Z1_9GLOM</name>
<dbReference type="EMBL" id="CAJVPZ010093010">
    <property type="protein sequence ID" value="CAG8816568.1"/>
    <property type="molecule type" value="Genomic_DNA"/>
</dbReference>
<keyword evidence="2" id="KW-1185">Reference proteome</keyword>
<evidence type="ECO:0000313" key="2">
    <source>
        <dbReference type="Proteomes" id="UP000789396"/>
    </source>
</evidence>
<dbReference type="GO" id="GO:0005634">
    <property type="term" value="C:nucleus"/>
    <property type="evidence" value="ECO:0007669"/>
    <property type="project" value="TreeGrafter"/>
</dbReference>
<dbReference type="SUPFAM" id="SSF56219">
    <property type="entry name" value="DNase I-like"/>
    <property type="match status" value="1"/>
</dbReference>
<dbReference type="PANTHER" id="PTHR11371:SF31">
    <property type="entry name" value="EXTRACELLULAR NUCLEASE"/>
    <property type="match status" value="1"/>
</dbReference>
<reference evidence="1" key="1">
    <citation type="submission" date="2021-06" db="EMBL/GenBank/DDBJ databases">
        <authorList>
            <person name="Kallberg Y."/>
            <person name="Tangrot J."/>
            <person name="Rosling A."/>
        </authorList>
    </citation>
    <scope>NUCLEOTIDE SEQUENCE</scope>
    <source>
        <strain evidence="1">IN212</strain>
    </source>
</reference>
<organism evidence="1 2">
    <name type="scientific">Racocetra fulgida</name>
    <dbReference type="NCBI Taxonomy" id="60492"/>
    <lineage>
        <taxon>Eukaryota</taxon>
        <taxon>Fungi</taxon>
        <taxon>Fungi incertae sedis</taxon>
        <taxon>Mucoromycota</taxon>
        <taxon>Glomeromycotina</taxon>
        <taxon>Glomeromycetes</taxon>
        <taxon>Diversisporales</taxon>
        <taxon>Gigasporaceae</taxon>
        <taxon>Racocetra</taxon>
    </lineage>
</organism>
<comment type="caution">
    <text evidence="1">The sequence shown here is derived from an EMBL/GenBank/DDBJ whole genome shotgun (WGS) entry which is preliminary data.</text>
</comment>
<proteinExistence type="predicted"/>
<dbReference type="Proteomes" id="UP000789396">
    <property type="component" value="Unassembled WGS sequence"/>
</dbReference>
<feature type="non-terminal residue" evidence="1">
    <location>
        <position position="155"/>
    </location>
</feature>
<dbReference type="GO" id="GO:0003677">
    <property type="term" value="F:DNA binding"/>
    <property type="evidence" value="ECO:0007669"/>
    <property type="project" value="TreeGrafter"/>
</dbReference>
<dbReference type="InterPro" id="IPR036691">
    <property type="entry name" value="Endo/exonu/phosph_ase_sf"/>
</dbReference>
<accession>A0A9N9P8Z1</accession>
<dbReference type="OrthoDB" id="10061407at2759"/>
<dbReference type="AlphaFoldDB" id="A0A9N9P8Z1"/>
<dbReference type="Gene3D" id="3.60.10.10">
    <property type="entry name" value="Endonuclease/exonuclease/phosphatase"/>
    <property type="match status" value="1"/>
</dbReference>
<dbReference type="PANTHER" id="PTHR11371">
    <property type="entry name" value="DEOXYRIBONUCLEASE"/>
    <property type="match status" value="1"/>
</dbReference>